<proteinExistence type="predicted"/>
<keyword evidence="2" id="KW-1185">Reference proteome</keyword>
<sequence>MFKFTPYRIGIAYTPGDEFNMELWRSILKYHENGTDKFNRQTDKGIKYANDNELFSALYAWNAKYAGCSSVKRYNWTTVLCLVCPGIDRKADIVFEVAKHPNAIASECDEARNRKYPSMCGKIEEKLAEKIWSHLNITFSSAENMFCVDISCKIIMICMLVHYLSAICK</sequence>
<gene>
    <name evidence="1" type="ORF">WA026_022823</name>
</gene>
<dbReference type="EMBL" id="JARQZJ010000111">
    <property type="protein sequence ID" value="KAK9887475.1"/>
    <property type="molecule type" value="Genomic_DNA"/>
</dbReference>
<evidence type="ECO:0000313" key="2">
    <source>
        <dbReference type="Proteomes" id="UP001431783"/>
    </source>
</evidence>
<reference evidence="1 2" key="1">
    <citation type="submission" date="2023-03" db="EMBL/GenBank/DDBJ databases">
        <title>Genome insight into feeding habits of ladybird beetles.</title>
        <authorList>
            <person name="Li H.-S."/>
            <person name="Huang Y.-H."/>
            <person name="Pang H."/>
        </authorList>
    </citation>
    <scope>NUCLEOTIDE SEQUENCE [LARGE SCALE GENOMIC DNA]</scope>
    <source>
        <strain evidence="1">SYSU_2023b</strain>
        <tissue evidence="1">Whole body</tissue>
    </source>
</reference>
<accession>A0AAW1V1X5</accession>
<dbReference type="Proteomes" id="UP001431783">
    <property type="component" value="Unassembled WGS sequence"/>
</dbReference>
<name>A0AAW1V1X5_9CUCU</name>
<organism evidence="1 2">
    <name type="scientific">Henosepilachna vigintioctopunctata</name>
    <dbReference type="NCBI Taxonomy" id="420089"/>
    <lineage>
        <taxon>Eukaryota</taxon>
        <taxon>Metazoa</taxon>
        <taxon>Ecdysozoa</taxon>
        <taxon>Arthropoda</taxon>
        <taxon>Hexapoda</taxon>
        <taxon>Insecta</taxon>
        <taxon>Pterygota</taxon>
        <taxon>Neoptera</taxon>
        <taxon>Endopterygota</taxon>
        <taxon>Coleoptera</taxon>
        <taxon>Polyphaga</taxon>
        <taxon>Cucujiformia</taxon>
        <taxon>Coccinelloidea</taxon>
        <taxon>Coccinellidae</taxon>
        <taxon>Epilachninae</taxon>
        <taxon>Epilachnini</taxon>
        <taxon>Henosepilachna</taxon>
    </lineage>
</organism>
<comment type="caution">
    <text evidence="1">The sequence shown here is derived from an EMBL/GenBank/DDBJ whole genome shotgun (WGS) entry which is preliminary data.</text>
</comment>
<protein>
    <submittedName>
        <fullName evidence="1">Uncharacterized protein</fullName>
    </submittedName>
</protein>
<evidence type="ECO:0000313" key="1">
    <source>
        <dbReference type="EMBL" id="KAK9887475.1"/>
    </source>
</evidence>
<dbReference type="AlphaFoldDB" id="A0AAW1V1X5"/>